<dbReference type="AlphaFoldDB" id="A0A2H0U931"/>
<keyword evidence="1" id="KW-0472">Membrane</keyword>
<comment type="caution">
    <text evidence="2">The sequence shown here is derived from an EMBL/GenBank/DDBJ whole genome shotgun (WGS) entry which is preliminary data.</text>
</comment>
<protein>
    <recommendedName>
        <fullName evidence="4">MotA/TolQ/ExbB proton channel domain-containing protein</fullName>
    </recommendedName>
</protein>
<reference evidence="3" key="1">
    <citation type="submission" date="2017-09" db="EMBL/GenBank/DDBJ databases">
        <title>Depth-based differentiation of microbial function through sediment-hosted aquifers and enrichment of novel symbionts in the deep terrestrial subsurface.</title>
        <authorList>
            <person name="Probst A.J."/>
            <person name="Ladd B."/>
            <person name="Jarett J.K."/>
            <person name="Geller-Mcgrath D.E."/>
            <person name="Sieber C.M.K."/>
            <person name="Emerson J.B."/>
            <person name="Anantharaman K."/>
            <person name="Thomas B.C."/>
            <person name="Malmstrom R."/>
            <person name="Stieglmeier M."/>
            <person name="Klingl A."/>
            <person name="Woyke T."/>
            <person name="Ryan C.M."/>
            <person name="Banfield J.F."/>
        </authorList>
    </citation>
    <scope>NUCLEOTIDE SEQUENCE [LARGE SCALE GENOMIC DNA]</scope>
</reference>
<evidence type="ECO:0000313" key="3">
    <source>
        <dbReference type="Proteomes" id="UP000231379"/>
    </source>
</evidence>
<feature type="transmembrane region" description="Helical" evidence="1">
    <location>
        <begin position="37"/>
        <end position="57"/>
    </location>
</feature>
<feature type="transmembrane region" description="Helical" evidence="1">
    <location>
        <begin position="193"/>
        <end position="212"/>
    </location>
</feature>
<dbReference type="Proteomes" id="UP000231379">
    <property type="component" value="Unassembled WGS sequence"/>
</dbReference>
<keyword evidence="1" id="KW-0812">Transmembrane</keyword>
<evidence type="ECO:0000313" key="2">
    <source>
        <dbReference type="EMBL" id="PIR82265.1"/>
    </source>
</evidence>
<feature type="transmembrane region" description="Helical" evidence="1">
    <location>
        <begin position="7"/>
        <end position="31"/>
    </location>
</feature>
<evidence type="ECO:0000256" key="1">
    <source>
        <dbReference type="SAM" id="Phobius"/>
    </source>
</evidence>
<proteinExistence type="predicted"/>
<dbReference type="EMBL" id="PFBM01000021">
    <property type="protein sequence ID" value="PIR82265.1"/>
    <property type="molecule type" value="Genomic_DNA"/>
</dbReference>
<name>A0A2H0U931_9BACT</name>
<accession>A0A2H0U931</accession>
<keyword evidence="1" id="KW-1133">Transmembrane helix</keyword>
<gene>
    <name evidence="2" type="ORF">COU20_03880</name>
</gene>
<evidence type="ECO:0008006" key="4">
    <source>
        <dbReference type="Google" id="ProtNLM"/>
    </source>
</evidence>
<organism evidence="2 3">
    <name type="scientific">Candidatus Kaiserbacteria bacterium CG10_big_fil_rev_8_21_14_0_10_59_10</name>
    <dbReference type="NCBI Taxonomy" id="1974612"/>
    <lineage>
        <taxon>Bacteria</taxon>
        <taxon>Candidatus Kaiseribacteriota</taxon>
    </lineage>
</organism>
<sequence length="253" mass="28185">MSPWHTYCWLTALLAAATFIVVQQGVVAWFLEHFSSPITLSVSAAMLLVFATVFFAVGAPAGKMLHREYLALADIEDKLAAPNVDSREVVRKILAESYNGPTVTRSTLRMLSKFLSYRSQSCRPVDKELLIDLYEEKIMGPVSVIEHYRQLLFYLGLLGTVGGVIYALAVGTIPQTAEEVRMFSFTTLEGLGVSYTSTFFGMGGAVVLYLLVGRYERWVNEISWTLRVLLEEILIIVEREACEEVAAAEEVPK</sequence>
<feature type="transmembrane region" description="Helical" evidence="1">
    <location>
        <begin position="151"/>
        <end position="173"/>
    </location>
</feature>